<reference evidence="2" key="1">
    <citation type="submission" date="2021-02" db="EMBL/GenBank/DDBJ databases">
        <authorList>
            <person name="Nowell W R."/>
        </authorList>
    </citation>
    <scope>NUCLEOTIDE SEQUENCE</scope>
</reference>
<keyword evidence="3" id="KW-1185">Reference proteome</keyword>
<dbReference type="AlphaFoldDB" id="A0A814X9Q1"/>
<accession>A0A814X9Q1</accession>
<evidence type="ECO:0000313" key="3">
    <source>
        <dbReference type="Proteomes" id="UP000663828"/>
    </source>
</evidence>
<evidence type="ECO:0000313" key="2">
    <source>
        <dbReference type="EMBL" id="CAF1212874.1"/>
    </source>
</evidence>
<feature type="compositionally biased region" description="Basic and acidic residues" evidence="1">
    <location>
        <begin position="325"/>
        <end position="340"/>
    </location>
</feature>
<proteinExistence type="predicted"/>
<feature type="region of interest" description="Disordered" evidence="1">
    <location>
        <begin position="325"/>
        <end position="345"/>
    </location>
</feature>
<dbReference type="EMBL" id="CAJNOR010001871">
    <property type="protein sequence ID" value="CAF1212874.1"/>
    <property type="molecule type" value="Genomic_DNA"/>
</dbReference>
<gene>
    <name evidence="2" type="ORF">XAT740_LOCUS24291</name>
</gene>
<evidence type="ECO:0000256" key="1">
    <source>
        <dbReference type="SAM" id="MobiDB-lite"/>
    </source>
</evidence>
<dbReference type="Proteomes" id="UP000663828">
    <property type="component" value="Unassembled WGS sequence"/>
</dbReference>
<comment type="caution">
    <text evidence="2">The sequence shown here is derived from an EMBL/GenBank/DDBJ whole genome shotgun (WGS) entry which is preliminary data.</text>
</comment>
<organism evidence="2 3">
    <name type="scientific">Adineta ricciae</name>
    <name type="common">Rotifer</name>
    <dbReference type="NCBI Taxonomy" id="249248"/>
    <lineage>
        <taxon>Eukaryota</taxon>
        <taxon>Metazoa</taxon>
        <taxon>Spiralia</taxon>
        <taxon>Gnathifera</taxon>
        <taxon>Rotifera</taxon>
        <taxon>Eurotatoria</taxon>
        <taxon>Bdelloidea</taxon>
        <taxon>Adinetida</taxon>
        <taxon>Adinetidae</taxon>
        <taxon>Adineta</taxon>
    </lineage>
</organism>
<protein>
    <submittedName>
        <fullName evidence="2">Uncharacterized protein</fullName>
    </submittedName>
</protein>
<sequence length="409" mass="47399">MVNSSHLRTLVVRHLALDQVTMLLQHLDLPVLNKLTLVNIFDDTLTHCEEFRRVFNRDRLPALKTLHFLLRFPAHLHDTFQATVLNTFDGLWPFGQVALHLDEYLVISRFDKEVTKTVLLFYTLPLDTLLRYTRTVHNHSFVEYSTGIRQRSLKWRCNQTDSASQVTSTLNKLASGQISTLHFSFDKIKTLFTMDKFCPEQCFPRLRSVIFHFEPDFRHESARFHLVDQILHSSPRLEHLAVKWSDLRCCSRSNVNVKYLCLKLYEHSSDPNRLVDIGLISQLLPNLHSLETSYGHFAFNENLITFIILSASRLSSDVIDRERVTRDDDRLKSHSDKSDGKGAGVRKHYVYPTPFLTLHCSSANRSNALRSAYNIQYAPVPLMSEDNQSFRHKADPFIVQSETIDETNQ</sequence>
<name>A0A814X9Q1_ADIRI</name>